<accession>A0A380CFU1</accession>
<gene>
    <name evidence="1" type="ORF">NCTC4822_02903</name>
</gene>
<dbReference type="EMBL" id="UGYZ01000002">
    <property type="protein sequence ID" value="SUJ18450.1"/>
    <property type="molecule type" value="Genomic_DNA"/>
</dbReference>
<keyword evidence="2" id="KW-1185">Reference proteome</keyword>
<dbReference type="Proteomes" id="UP000254519">
    <property type="component" value="Unassembled WGS sequence"/>
</dbReference>
<evidence type="ECO:0000313" key="1">
    <source>
        <dbReference type="EMBL" id="SUJ18450.1"/>
    </source>
</evidence>
<sequence>MVTVQEVLSLAIEIDMIGLAHRVFWAVSEGKVYADDASEKLDEIEYDEQAISDMVERNLLNIGKIKLYAVQTNQPGLFAFYYSEDVLDAYSLHQEMYREKPRRLTNASHLMGKSFDFNETGKSEILYVQRKEVVAFPFYLGHAWAGERRVYRMY</sequence>
<organism evidence="1 2">
    <name type="scientific">Sporosarcina pasteurii</name>
    <name type="common">Bacillus pasteurii</name>
    <dbReference type="NCBI Taxonomy" id="1474"/>
    <lineage>
        <taxon>Bacteria</taxon>
        <taxon>Bacillati</taxon>
        <taxon>Bacillota</taxon>
        <taxon>Bacilli</taxon>
        <taxon>Bacillales</taxon>
        <taxon>Caryophanaceae</taxon>
        <taxon>Sporosarcina</taxon>
    </lineage>
</organism>
<dbReference type="RefSeq" id="WP_115363257.1">
    <property type="nucleotide sequence ID" value="NZ_CP038012.1"/>
</dbReference>
<dbReference type="OrthoDB" id="2439348at2"/>
<dbReference type="AlphaFoldDB" id="A0A380CFU1"/>
<protein>
    <submittedName>
        <fullName evidence="1">Uncharacterized protein</fullName>
    </submittedName>
</protein>
<name>A0A380CFU1_SPOPA</name>
<evidence type="ECO:0000313" key="2">
    <source>
        <dbReference type="Proteomes" id="UP000254519"/>
    </source>
</evidence>
<proteinExistence type="predicted"/>
<reference evidence="1 2" key="1">
    <citation type="submission" date="2018-06" db="EMBL/GenBank/DDBJ databases">
        <authorList>
            <consortium name="Pathogen Informatics"/>
            <person name="Doyle S."/>
        </authorList>
    </citation>
    <scope>NUCLEOTIDE SEQUENCE [LARGE SCALE GENOMIC DNA]</scope>
    <source>
        <strain evidence="2">ATCC 11859 / DSM 33 / NCIB 8841 / NCTC 4822</strain>
    </source>
</reference>